<evidence type="ECO:0000259" key="3">
    <source>
        <dbReference type="Pfam" id="PF01979"/>
    </source>
</evidence>
<dbReference type="SUPFAM" id="SSF51338">
    <property type="entry name" value="Composite domain of metallo-dependent hydrolases"/>
    <property type="match status" value="1"/>
</dbReference>
<dbReference type="OrthoDB" id="9807210at2"/>
<feature type="region of interest" description="Disordered" evidence="2">
    <location>
        <begin position="136"/>
        <end position="160"/>
    </location>
</feature>
<dbReference type="SUPFAM" id="SSF51556">
    <property type="entry name" value="Metallo-dependent hydrolases"/>
    <property type="match status" value="1"/>
</dbReference>
<dbReference type="Proteomes" id="UP000317238">
    <property type="component" value="Unassembled WGS sequence"/>
</dbReference>
<name>A0A5C5YAC2_9PLAN</name>
<protein>
    <submittedName>
        <fullName evidence="4">Aminodeoxyfutalosine deaminase</fullName>
        <ecNumber evidence="4">3.5.4.-</ecNumber>
    </submittedName>
</protein>
<feature type="compositionally biased region" description="Polar residues" evidence="2">
    <location>
        <begin position="145"/>
        <end position="160"/>
    </location>
</feature>
<evidence type="ECO:0000256" key="1">
    <source>
        <dbReference type="ARBA" id="ARBA00022801"/>
    </source>
</evidence>
<evidence type="ECO:0000256" key="2">
    <source>
        <dbReference type="SAM" id="MobiDB-lite"/>
    </source>
</evidence>
<keyword evidence="5" id="KW-1185">Reference proteome</keyword>
<evidence type="ECO:0000313" key="4">
    <source>
        <dbReference type="EMBL" id="TWT71909.1"/>
    </source>
</evidence>
<evidence type="ECO:0000313" key="5">
    <source>
        <dbReference type="Proteomes" id="UP000317238"/>
    </source>
</evidence>
<reference evidence="4 5" key="1">
    <citation type="submission" date="2019-02" db="EMBL/GenBank/DDBJ databases">
        <title>Deep-cultivation of Planctomycetes and their phenomic and genomic characterization uncovers novel biology.</title>
        <authorList>
            <person name="Wiegand S."/>
            <person name="Jogler M."/>
            <person name="Boedeker C."/>
            <person name="Pinto D."/>
            <person name="Vollmers J."/>
            <person name="Rivas-Marin E."/>
            <person name="Kohn T."/>
            <person name="Peeters S.H."/>
            <person name="Heuer A."/>
            <person name="Rast P."/>
            <person name="Oberbeckmann S."/>
            <person name="Bunk B."/>
            <person name="Jeske O."/>
            <person name="Meyerdierks A."/>
            <person name="Storesund J.E."/>
            <person name="Kallscheuer N."/>
            <person name="Luecker S."/>
            <person name="Lage O.M."/>
            <person name="Pohl T."/>
            <person name="Merkel B.J."/>
            <person name="Hornburger P."/>
            <person name="Mueller R.-W."/>
            <person name="Bruemmer F."/>
            <person name="Labrenz M."/>
            <person name="Spormann A.M."/>
            <person name="Op Den Camp H."/>
            <person name="Overmann J."/>
            <person name="Amann R."/>
            <person name="Jetten M.S.M."/>
            <person name="Mascher T."/>
            <person name="Medema M.H."/>
            <person name="Devos D.P."/>
            <person name="Kaster A.-K."/>
            <person name="Ovreas L."/>
            <person name="Rohde M."/>
            <person name="Galperin M.Y."/>
            <person name="Jogler C."/>
        </authorList>
    </citation>
    <scope>NUCLEOTIDE SEQUENCE [LARGE SCALE GENOMIC DNA]</scope>
    <source>
        <strain evidence="4 5">Pan14r</strain>
    </source>
</reference>
<dbReference type="EMBL" id="SJPL01000001">
    <property type="protein sequence ID" value="TWT71909.1"/>
    <property type="molecule type" value="Genomic_DNA"/>
</dbReference>
<dbReference type="RefSeq" id="WP_146440069.1">
    <property type="nucleotide sequence ID" value="NZ_SJPL01000001.1"/>
</dbReference>
<sequence>MATLPLNTAPTTDDRTYQARWILPISRPPFQDGWVRVVDGSVIEVGSGRPPHCAIDLGDAALMPGLVNAHTHLEFSDLSEPIGIGSDGRSTVPLSAWIALVTRRRFDADVSQRPCVVQTGLRESIDAGVRLIGDIVTPNPLGTPPETTDPNSGPPSSIDTSPATVIRFAEVIGLSSSRMEERWAAACNFIEHDATAGLSPHAPYSMRRDCIRQVIDQATSLSRPVAMHVAESPDERELIRNGGGAFADALRSMGVWQDDVFPWPDTTVDGDYRSLIDRLTKAPRALLVHGNDLTDQELDTVAGHPNLSIVYCPRTHDYFGYAPHPMDRCIGKGIRIALGTDSRASNPDLDLWSEVRFLLNHRQDIAPECVLRAATLSGADALGKPMFGRIEVGCHPGLGMVATTADDPDTLFRDLAVGTYQPVL</sequence>
<dbReference type="Gene3D" id="3.20.20.140">
    <property type="entry name" value="Metal-dependent hydrolases"/>
    <property type="match status" value="1"/>
</dbReference>
<feature type="domain" description="Amidohydrolase-related" evidence="3">
    <location>
        <begin position="62"/>
        <end position="407"/>
    </location>
</feature>
<dbReference type="GO" id="GO:0016810">
    <property type="term" value="F:hydrolase activity, acting on carbon-nitrogen (but not peptide) bonds"/>
    <property type="evidence" value="ECO:0007669"/>
    <property type="project" value="InterPro"/>
</dbReference>
<organism evidence="4 5">
    <name type="scientific">Crateriforma conspicua</name>
    <dbReference type="NCBI Taxonomy" id="2527996"/>
    <lineage>
        <taxon>Bacteria</taxon>
        <taxon>Pseudomonadati</taxon>
        <taxon>Planctomycetota</taxon>
        <taxon>Planctomycetia</taxon>
        <taxon>Planctomycetales</taxon>
        <taxon>Planctomycetaceae</taxon>
        <taxon>Crateriforma</taxon>
    </lineage>
</organism>
<gene>
    <name evidence="4" type="ORF">Pan14r_42260</name>
</gene>
<dbReference type="PANTHER" id="PTHR43794:SF11">
    <property type="entry name" value="AMIDOHYDROLASE-RELATED DOMAIN-CONTAINING PROTEIN"/>
    <property type="match status" value="1"/>
</dbReference>
<dbReference type="PANTHER" id="PTHR43794">
    <property type="entry name" value="AMINOHYDROLASE SSNA-RELATED"/>
    <property type="match status" value="1"/>
</dbReference>
<dbReference type="InterPro" id="IPR032466">
    <property type="entry name" value="Metal_Hydrolase"/>
</dbReference>
<dbReference type="InterPro" id="IPR006680">
    <property type="entry name" value="Amidohydro-rel"/>
</dbReference>
<dbReference type="AlphaFoldDB" id="A0A5C5YAC2"/>
<dbReference type="EC" id="3.5.4.-" evidence="4"/>
<dbReference type="Pfam" id="PF01979">
    <property type="entry name" value="Amidohydro_1"/>
    <property type="match status" value="1"/>
</dbReference>
<dbReference type="InterPro" id="IPR011059">
    <property type="entry name" value="Metal-dep_hydrolase_composite"/>
</dbReference>
<dbReference type="InterPro" id="IPR050287">
    <property type="entry name" value="MTA/SAH_deaminase"/>
</dbReference>
<accession>A0A5C5YAC2</accession>
<comment type="caution">
    <text evidence="4">The sequence shown here is derived from an EMBL/GenBank/DDBJ whole genome shotgun (WGS) entry which is preliminary data.</text>
</comment>
<proteinExistence type="predicted"/>
<keyword evidence="1 4" id="KW-0378">Hydrolase</keyword>